<dbReference type="InterPro" id="IPR021109">
    <property type="entry name" value="Peptidase_aspartic_dom_sf"/>
</dbReference>
<proteinExistence type="predicted"/>
<name>A0A0C2IWD0_THEKT</name>
<dbReference type="EMBL" id="JWZT01005374">
    <property type="protein sequence ID" value="KII61172.1"/>
    <property type="molecule type" value="Genomic_DNA"/>
</dbReference>
<dbReference type="Proteomes" id="UP000031668">
    <property type="component" value="Unassembled WGS sequence"/>
</dbReference>
<keyword evidence="2" id="KW-1185">Reference proteome</keyword>
<evidence type="ECO:0000313" key="2">
    <source>
        <dbReference type="Proteomes" id="UP000031668"/>
    </source>
</evidence>
<accession>A0A0C2IWD0</accession>
<dbReference type="SUPFAM" id="SSF50630">
    <property type="entry name" value="Acid proteases"/>
    <property type="match status" value="1"/>
</dbReference>
<protein>
    <recommendedName>
        <fullName evidence="3">Aspartic peptidase DDI1-type domain-containing protein</fullName>
    </recommendedName>
</protein>
<reference evidence="1 2" key="1">
    <citation type="journal article" date="2014" name="Genome Biol. Evol.">
        <title>The genome of the myxosporean Thelohanellus kitauei shows adaptations to nutrient acquisition within its fish host.</title>
        <authorList>
            <person name="Yang Y."/>
            <person name="Xiong J."/>
            <person name="Zhou Z."/>
            <person name="Huo F."/>
            <person name="Miao W."/>
            <person name="Ran C."/>
            <person name="Liu Y."/>
            <person name="Zhang J."/>
            <person name="Feng J."/>
            <person name="Wang M."/>
            <person name="Wang M."/>
            <person name="Wang L."/>
            <person name="Yao B."/>
        </authorList>
    </citation>
    <scope>NUCLEOTIDE SEQUENCE [LARGE SCALE GENOMIC DNA]</scope>
    <source>
        <strain evidence="1">Wuqing</strain>
    </source>
</reference>
<organism evidence="1 2">
    <name type="scientific">Thelohanellus kitauei</name>
    <name type="common">Myxosporean</name>
    <dbReference type="NCBI Taxonomy" id="669202"/>
    <lineage>
        <taxon>Eukaryota</taxon>
        <taxon>Metazoa</taxon>
        <taxon>Cnidaria</taxon>
        <taxon>Myxozoa</taxon>
        <taxon>Myxosporea</taxon>
        <taxon>Bivalvulida</taxon>
        <taxon>Platysporina</taxon>
        <taxon>Myxobolidae</taxon>
        <taxon>Thelohanellus</taxon>
    </lineage>
</organism>
<comment type="caution">
    <text evidence="1">The sequence shown here is derived from an EMBL/GenBank/DDBJ whole genome shotgun (WGS) entry which is preliminary data.</text>
</comment>
<dbReference type="Gene3D" id="2.40.70.10">
    <property type="entry name" value="Acid Proteases"/>
    <property type="match status" value="1"/>
</dbReference>
<gene>
    <name evidence="1" type="ORF">RF11_11257</name>
</gene>
<sequence>MSKDENFRSNIRRKYKRQESSVNKIGKSTGSLIYLPITVNGLTIPFLVDIESSFSIIDYRVCRSMGFEINFGAYDCDKPFSRDIIPINGFINATISYQERTQKCKLLANENENGSYILELDGIKRFKLDLKKIFKCNHICNRNLTNLIDEITCQH</sequence>
<dbReference type="AlphaFoldDB" id="A0A0C2IWD0"/>
<evidence type="ECO:0000313" key="1">
    <source>
        <dbReference type="EMBL" id="KII61172.1"/>
    </source>
</evidence>
<evidence type="ECO:0008006" key="3">
    <source>
        <dbReference type="Google" id="ProtNLM"/>
    </source>
</evidence>